<evidence type="ECO:0000313" key="1">
    <source>
        <dbReference type="EMBL" id="QNM82172.1"/>
    </source>
</evidence>
<reference evidence="1 2" key="1">
    <citation type="submission" date="2020-08" db="EMBL/GenBank/DDBJ databases">
        <title>Sphingomonas sp. sand1-3 16S ribosomal RNA gene Genome sequencing and assembly.</title>
        <authorList>
            <person name="Kang M."/>
        </authorList>
    </citation>
    <scope>NUCLEOTIDE SEQUENCE [LARGE SCALE GENOMIC DNA]</scope>
    <source>
        <strain evidence="2">sand1-3</strain>
    </source>
</reference>
<proteinExistence type="predicted"/>
<organism evidence="1 2">
    <name type="scientific">Sphingomonas sabuli</name>
    <dbReference type="NCBI Taxonomy" id="2764186"/>
    <lineage>
        <taxon>Bacteria</taxon>
        <taxon>Pseudomonadati</taxon>
        <taxon>Pseudomonadota</taxon>
        <taxon>Alphaproteobacteria</taxon>
        <taxon>Sphingomonadales</taxon>
        <taxon>Sphingomonadaceae</taxon>
        <taxon>Sphingomonas</taxon>
    </lineage>
</organism>
<dbReference type="RefSeq" id="WP_187479127.1">
    <property type="nucleotide sequence ID" value="NZ_CP060697.1"/>
</dbReference>
<dbReference type="Proteomes" id="UP000515861">
    <property type="component" value="Chromosome"/>
</dbReference>
<gene>
    <name evidence="1" type="ORF">H8M03_09065</name>
</gene>
<sequence>MSADTLGTVRSQVADCIADLNRRAARLSPMDMHARMDEIRQVAAANGLDALEGLMHRTSQLALLPGHRVATQCGLEHVGEALDSSSPGDRTAILAALALRMG</sequence>
<name>A0A7G9L0M3_9SPHN</name>
<protein>
    <submittedName>
        <fullName evidence="1">Uncharacterized protein</fullName>
    </submittedName>
</protein>
<dbReference type="KEGG" id="ssau:H8M03_09065"/>
<keyword evidence="2" id="KW-1185">Reference proteome</keyword>
<dbReference type="AlphaFoldDB" id="A0A7G9L0M3"/>
<dbReference type="EMBL" id="CP060697">
    <property type="protein sequence ID" value="QNM82172.1"/>
    <property type="molecule type" value="Genomic_DNA"/>
</dbReference>
<evidence type="ECO:0000313" key="2">
    <source>
        <dbReference type="Proteomes" id="UP000515861"/>
    </source>
</evidence>
<accession>A0A7G9L0M3</accession>